<protein>
    <submittedName>
        <fullName evidence="2">Uncharacterized protein</fullName>
    </submittedName>
</protein>
<keyword evidence="3" id="KW-1185">Reference proteome</keyword>
<feature type="region of interest" description="Disordered" evidence="1">
    <location>
        <begin position="243"/>
        <end position="331"/>
    </location>
</feature>
<accession>A0ABR1SI30</accession>
<feature type="compositionally biased region" description="Low complexity" evidence="1">
    <location>
        <begin position="36"/>
        <end position="51"/>
    </location>
</feature>
<dbReference type="EMBL" id="JAQQWI010000006">
    <property type="protein sequence ID" value="KAK8033832.1"/>
    <property type="molecule type" value="Genomic_DNA"/>
</dbReference>
<gene>
    <name evidence="2" type="ORF">PG991_003230</name>
</gene>
<feature type="region of interest" description="Disordered" evidence="1">
    <location>
        <begin position="1"/>
        <end position="122"/>
    </location>
</feature>
<sequence length="569" mass="61903">MENSNEQAQHNPSPPPRPSPSLLPKPTAETSAPGESTPASTKTTATKDSAPGGSAEDHPVTETIQSPEKPPASPEVSTPEPRPQQEKPDEDGTNQVCRRCGKSQPLSQFIPKRTRRDDTYTRDCLTCRDKQAAQYQKRHEKETRDAKPGEIVCVSCMEALPEVEFRTVAGEDGSAEPGRPRNRKDGSKFFRQCLACRIVQNPARCSDCARPLSKSEKAEYDDEKRGARDRLCLACISASEAADSSSSAPVATPEARGAQTKRPHPSSPKQNTGAAKKARLAETKEEPLDEGVEDEANGAVDDPLTGLDPSVAESTDKGGETSKTTIPATKATPLVGETTPIDLRDDLFLFRSPALPLPQPRVPATTTTAAATTATSPDASTTTPAKPATSPAESAPWNLPHDASMPIPEPIFIASRTYLFTGQLPPLLLTGKNSLDFLQRHMIDFLGLALPTLQPVLADRAACAKLREAFLRRLLFPEEGGGGLSQQFLEGLEKGHSAFGRLLRDRSVMFRLRDALEVHMERLGFSEEELEKYLRDKKERGEAKAEMATITEVEQKKKVGLEWEVDMVD</sequence>
<feature type="compositionally biased region" description="Acidic residues" evidence="1">
    <location>
        <begin position="287"/>
        <end position="296"/>
    </location>
</feature>
<name>A0ABR1SI30_9PEZI</name>
<feature type="compositionally biased region" description="Polar residues" evidence="1">
    <location>
        <begin position="1"/>
        <end position="11"/>
    </location>
</feature>
<feature type="region of interest" description="Disordered" evidence="1">
    <location>
        <begin position="355"/>
        <end position="400"/>
    </location>
</feature>
<evidence type="ECO:0000313" key="2">
    <source>
        <dbReference type="EMBL" id="KAK8033832.1"/>
    </source>
</evidence>
<comment type="caution">
    <text evidence="2">The sequence shown here is derived from an EMBL/GenBank/DDBJ whole genome shotgun (WGS) entry which is preliminary data.</text>
</comment>
<evidence type="ECO:0000256" key="1">
    <source>
        <dbReference type="SAM" id="MobiDB-lite"/>
    </source>
</evidence>
<feature type="compositionally biased region" description="Pro residues" evidence="1">
    <location>
        <begin position="12"/>
        <end position="23"/>
    </location>
</feature>
<proteinExistence type="predicted"/>
<feature type="compositionally biased region" description="Low complexity" evidence="1">
    <location>
        <begin position="363"/>
        <end position="396"/>
    </location>
</feature>
<reference evidence="2 3" key="1">
    <citation type="submission" date="2023-01" db="EMBL/GenBank/DDBJ databases">
        <title>Analysis of 21 Apiospora genomes using comparative genomics revels a genus with tremendous synthesis potential of carbohydrate active enzymes and secondary metabolites.</title>
        <authorList>
            <person name="Sorensen T."/>
        </authorList>
    </citation>
    <scope>NUCLEOTIDE SEQUENCE [LARGE SCALE GENOMIC DNA]</scope>
    <source>
        <strain evidence="2 3">CBS 20057</strain>
    </source>
</reference>
<dbReference type="Proteomes" id="UP001396898">
    <property type="component" value="Unassembled WGS sequence"/>
</dbReference>
<organism evidence="2 3">
    <name type="scientific">Apiospora marii</name>
    <dbReference type="NCBI Taxonomy" id="335849"/>
    <lineage>
        <taxon>Eukaryota</taxon>
        <taxon>Fungi</taxon>
        <taxon>Dikarya</taxon>
        <taxon>Ascomycota</taxon>
        <taxon>Pezizomycotina</taxon>
        <taxon>Sordariomycetes</taxon>
        <taxon>Xylariomycetidae</taxon>
        <taxon>Amphisphaeriales</taxon>
        <taxon>Apiosporaceae</taxon>
        <taxon>Apiospora</taxon>
    </lineage>
</organism>
<evidence type="ECO:0000313" key="3">
    <source>
        <dbReference type="Proteomes" id="UP001396898"/>
    </source>
</evidence>